<gene>
    <name evidence="2" type="ORF">JMJ56_11830</name>
</gene>
<dbReference type="EMBL" id="JAETWB010000004">
    <property type="protein sequence ID" value="MBL6078699.1"/>
    <property type="molecule type" value="Genomic_DNA"/>
</dbReference>
<dbReference type="RefSeq" id="WP_202831901.1">
    <property type="nucleotide sequence ID" value="NZ_JAETWB010000004.1"/>
</dbReference>
<sequence length="65" mass="7204">MNGKDMHRIVGRWTAGKPIRDSLAELHRQQQATPPATAVELHRRRRAEAAGLGPQASQPGRTVLR</sequence>
<proteinExistence type="predicted"/>
<comment type="caution">
    <text evidence="2">The sequence shown here is derived from an EMBL/GenBank/DDBJ whole genome shotgun (WGS) entry which is preliminary data.</text>
</comment>
<protein>
    <submittedName>
        <fullName evidence="2">Uncharacterized protein</fullName>
    </submittedName>
</protein>
<organism evidence="2 3">
    <name type="scientific">Belnapia arida</name>
    <dbReference type="NCBI Taxonomy" id="2804533"/>
    <lineage>
        <taxon>Bacteria</taxon>
        <taxon>Pseudomonadati</taxon>
        <taxon>Pseudomonadota</taxon>
        <taxon>Alphaproteobacteria</taxon>
        <taxon>Acetobacterales</taxon>
        <taxon>Roseomonadaceae</taxon>
        <taxon>Belnapia</taxon>
    </lineage>
</organism>
<evidence type="ECO:0000313" key="3">
    <source>
        <dbReference type="Proteomes" id="UP000660885"/>
    </source>
</evidence>
<evidence type="ECO:0000256" key="1">
    <source>
        <dbReference type="SAM" id="MobiDB-lite"/>
    </source>
</evidence>
<feature type="compositionally biased region" description="Polar residues" evidence="1">
    <location>
        <begin position="55"/>
        <end position="65"/>
    </location>
</feature>
<reference evidence="2 3" key="1">
    <citation type="submission" date="2021-01" db="EMBL/GenBank/DDBJ databases">
        <title>Belnapia mucosa sp. nov. and Belnapia arida sp. nov., isolated from the Tabernas Desert (Almeria, Spain).</title>
        <authorList>
            <person name="Molina-Menor E."/>
            <person name="Vidal-Verdu A."/>
            <person name="Calonge A."/>
            <person name="Satari L."/>
            <person name="Pereto J."/>
            <person name="Porcar M."/>
        </authorList>
    </citation>
    <scope>NUCLEOTIDE SEQUENCE [LARGE SCALE GENOMIC DNA]</scope>
    <source>
        <strain evidence="2 3">T18</strain>
    </source>
</reference>
<feature type="region of interest" description="Disordered" evidence="1">
    <location>
        <begin position="45"/>
        <end position="65"/>
    </location>
</feature>
<name>A0ABS1U429_9PROT</name>
<dbReference type="Proteomes" id="UP000660885">
    <property type="component" value="Unassembled WGS sequence"/>
</dbReference>
<evidence type="ECO:0000313" key="2">
    <source>
        <dbReference type="EMBL" id="MBL6078699.1"/>
    </source>
</evidence>
<accession>A0ABS1U429</accession>
<keyword evidence="3" id="KW-1185">Reference proteome</keyword>